<reference evidence="1" key="1">
    <citation type="submission" date="2014-09" db="EMBL/GenBank/DDBJ databases">
        <authorList>
            <person name="Magalhaes I.L.F."/>
            <person name="Oliveira U."/>
            <person name="Santos F.R."/>
            <person name="Vidigal T.H.D.A."/>
            <person name="Brescovit A.D."/>
            <person name="Santos A.J."/>
        </authorList>
    </citation>
    <scope>NUCLEOTIDE SEQUENCE</scope>
    <source>
        <tissue evidence="1">Shoot tissue taken approximately 20 cm above the soil surface</tissue>
    </source>
</reference>
<organism evidence="1">
    <name type="scientific">Arundo donax</name>
    <name type="common">Giant reed</name>
    <name type="synonym">Donax arundinaceus</name>
    <dbReference type="NCBI Taxonomy" id="35708"/>
    <lineage>
        <taxon>Eukaryota</taxon>
        <taxon>Viridiplantae</taxon>
        <taxon>Streptophyta</taxon>
        <taxon>Embryophyta</taxon>
        <taxon>Tracheophyta</taxon>
        <taxon>Spermatophyta</taxon>
        <taxon>Magnoliopsida</taxon>
        <taxon>Liliopsida</taxon>
        <taxon>Poales</taxon>
        <taxon>Poaceae</taxon>
        <taxon>PACMAD clade</taxon>
        <taxon>Arundinoideae</taxon>
        <taxon>Arundineae</taxon>
        <taxon>Arundo</taxon>
    </lineage>
</organism>
<sequence>MTGCSECNSHTVPTGHLMETIINQ</sequence>
<proteinExistence type="predicted"/>
<accession>A0A0A9EII1</accession>
<reference evidence="1" key="2">
    <citation type="journal article" date="2015" name="Data Brief">
        <title>Shoot transcriptome of the giant reed, Arundo donax.</title>
        <authorList>
            <person name="Barrero R.A."/>
            <person name="Guerrero F.D."/>
            <person name="Moolhuijzen P."/>
            <person name="Goolsby J.A."/>
            <person name="Tidwell J."/>
            <person name="Bellgard S.E."/>
            <person name="Bellgard M.I."/>
        </authorList>
    </citation>
    <scope>NUCLEOTIDE SEQUENCE</scope>
    <source>
        <tissue evidence="1">Shoot tissue taken approximately 20 cm above the soil surface</tissue>
    </source>
</reference>
<protein>
    <submittedName>
        <fullName evidence="1">Uncharacterized protein</fullName>
    </submittedName>
</protein>
<evidence type="ECO:0000313" key="1">
    <source>
        <dbReference type="EMBL" id="JAE00535.1"/>
    </source>
</evidence>
<dbReference type="AlphaFoldDB" id="A0A0A9EII1"/>
<dbReference type="EMBL" id="GBRH01197361">
    <property type="protein sequence ID" value="JAE00535.1"/>
    <property type="molecule type" value="Transcribed_RNA"/>
</dbReference>
<name>A0A0A9EII1_ARUDO</name>